<accession>A0A443I6Y7</accession>
<dbReference type="Gene3D" id="1.20.5.170">
    <property type="match status" value="1"/>
</dbReference>
<dbReference type="EMBL" id="RCNU01000001">
    <property type="protein sequence ID" value="RWQ99863.1"/>
    <property type="molecule type" value="Genomic_DNA"/>
</dbReference>
<dbReference type="AlphaFoldDB" id="A0A443I6Y7"/>
<feature type="compositionally biased region" description="Low complexity" evidence="3">
    <location>
        <begin position="59"/>
        <end position="68"/>
    </location>
</feature>
<dbReference type="CDD" id="cd22887">
    <property type="entry name" value="Atg16_CCD"/>
    <property type="match status" value="1"/>
</dbReference>
<dbReference type="VEuPathDB" id="FungiDB:C8Q69DRAFT_38825"/>
<evidence type="ECO:0000313" key="5">
    <source>
        <dbReference type="EMBL" id="RWQ99863.1"/>
    </source>
</evidence>
<evidence type="ECO:0000259" key="4">
    <source>
        <dbReference type="Pfam" id="PF08614"/>
    </source>
</evidence>
<sequence length="207" mass="23403">MANWREEYLAALGIRDEREKANTALYDAYTRLADRTARTAATTTHQEQQQEQPPPPPSTSYSSVSPKVPSRKPSEHGPSTPDALAAARADLSAAQRSRAELQEQLSRTSAELDKLKKKSVQDSRRITILEGERTHLTLRLKDRDAELRGKAKLLDDLQDELATLNLQLNMAEDRSSKLQQENQELVDRWMARMKKEAEAMNDASKYS</sequence>
<dbReference type="Pfam" id="PF08614">
    <property type="entry name" value="ATG16"/>
    <property type="match status" value="1"/>
</dbReference>
<comment type="similarity">
    <text evidence="1">Belongs to the ATG16 family.</text>
</comment>
<feature type="coiled-coil region" evidence="2">
    <location>
        <begin position="147"/>
        <end position="188"/>
    </location>
</feature>
<evidence type="ECO:0000313" key="6">
    <source>
        <dbReference type="Proteomes" id="UP000283841"/>
    </source>
</evidence>
<evidence type="ECO:0000256" key="1">
    <source>
        <dbReference type="ARBA" id="ARBA00005331"/>
    </source>
</evidence>
<keyword evidence="6" id="KW-1185">Reference proteome</keyword>
<comment type="caution">
    <text evidence="5">The sequence shown here is derived from an EMBL/GenBank/DDBJ whole genome shotgun (WGS) entry which is preliminary data.</text>
</comment>
<dbReference type="RefSeq" id="XP_028489508.1">
    <property type="nucleotide sequence ID" value="XM_028627631.1"/>
</dbReference>
<keyword evidence="2" id="KW-0175">Coiled coil</keyword>
<organism evidence="5 6">
    <name type="scientific">Byssochlamys spectabilis</name>
    <name type="common">Paecilomyces variotii</name>
    <dbReference type="NCBI Taxonomy" id="264951"/>
    <lineage>
        <taxon>Eukaryota</taxon>
        <taxon>Fungi</taxon>
        <taxon>Dikarya</taxon>
        <taxon>Ascomycota</taxon>
        <taxon>Pezizomycotina</taxon>
        <taxon>Eurotiomycetes</taxon>
        <taxon>Eurotiomycetidae</taxon>
        <taxon>Eurotiales</taxon>
        <taxon>Thermoascaceae</taxon>
        <taxon>Paecilomyces</taxon>
    </lineage>
</organism>
<protein>
    <submittedName>
        <fullName evidence="5">Putative autophagy protein Apg16</fullName>
    </submittedName>
</protein>
<feature type="domain" description="Autophagy-related protein 16" evidence="4">
    <location>
        <begin position="7"/>
        <end position="201"/>
    </location>
</feature>
<gene>
    <name evidence="5" type="ORF">C8Q69DRAFT_38825</name>
</gene>
<reference evidence="5 6" key="1">
    <citation type="journal article" date="2018" name="Front. Microbiol.">
        <title>Genomic and genetic insights into a cosmopolitan fungus, Paecilomyces variotii (Eurotiales).</title>
        <authorList>
            <person name="Urquhart A.S."/>
            <person name="Mondo S.J."/>
            <person name="Makela M.R."/>
            <person name="Hane J.K."/>
            <person name="Wiebenga A."/>
            <person name="He G."/>
            <person name="Mihaltcheva S."/>
            <person name="Pangilinan J."/>
            <person name="Lipzen A."/>
            <person name="Barry K."/>
            <person name="de Vries R.P."/>
            <person name="Grigoriev I.V."/>
            <person name="Idnurm A."/>
        </authorList>
    </citation>
    <scope>NUCLEOTIDE SEQUENCE [LARGE SCALE GENOMIC DNA]</scope>
    <source>
        <strain evidence="5 6">CBS 101075</strain>
    </source>
</reference>
<feature type="region of interest" description="Disordered" evidence="3">
    <location>
        <begin position="36"/>
        <end position="83"/>
    </location>
</feature>
<dbReference type="STRING" id="264951.A0A443I6Y7"/>
<evidence type="ECO:0000256" key="2">
    <source>
        <dbReference type="SAM" id="Coils"/>
    </source>
</evidence>
<dbReference type="GeneID" id="39596908"/>
<dbReference type="InterPro" id="IPR013923">
    <property type="entry name" value="Autophagy-rel_prot_16_dom"/>
</dbReference>
<feature type="coiled-coil region" evidence="2">
    <location>
        <begin position="84"/>
        <end position="118"/>
    </location>
</feature>
<proteinExistence type="inferred from homology"/>
<dbReference type="Proteomes" id="UP000283841">
    <property type="component" value="Unassembled WGS sequence"/>
</dbReference>
<name>A0A443I6Y7_BYSSP</name>
<evidence type="ECO:0000256" key="3">
    <source>
        <dbReference type="SAM" id="MobiDB-lite"/>
    </source>
</evidence>